<dbReference type="AlphaFoldDB" id="A0A0E9X537"/>
<keyword evidence="1" id="KW-1133">Transmembrane helix</keyword>
<reference evidence="2" key="2">
    <citation type="journal article" date="2015" name="Fish Shellfish Immunol.">
        <title>Early steps in the European eel (Anguilla anguilla)-Vibrio vulnificus interaction in the gills: Role of the RtxA13 toxin.</title>
        <authorList>
            <person name="Callol A."/>
            <person name="Pajuelo D."/>
            <person name="Ebbesson L."/>
            <person name="Teles M."/>
            <person name="MacKenzie S."/>
            <person name="Amaro C."/>
        </authorList>
    </citation>
    <scope>NUCLEOTIDE SEQUENCE</scope>
</reference>
<accession>A0A0E9X537</accession>
<sequence length="66" mass="8130">MKNIYQQKILFKYYIFYIIYSHNILPSLYTGNPFNNLGYTFFGKYFFLVQFIVPLSVFHMSKWHIM</sequence>
<keyword evidence="1" id="KW-0812">Transmembrane</keyword>
<dbReference type="EMBL" id="GBXM01011794">
    <property type="protein sequence ID" value="JAH96783.1"/>
    <property type="molecule type" value="Transcribed_RNA"/>
</dbReference>
<evidence type="ECO:0000256" key="1">
    <source>
        <dbReference type="SAM" id="Phobius"/>
    </source>
</evidence>
<name>A0A0E9X537_ANGAN</name>
<feature type="transmembrane region" description="Helical" evidence="1">
    <location>
        <begin position="12"/>
        <end position="29"/>
    </location>
</feature>
<protein>
    <submittedName>
        <fullName evidence="2">Uncharacterized protein</fullName>
    </submittedName>
</protein>
<organism evidence="2">
    <name type="scientific">Anguilla anguilla</name>
    <name type="common">European freshwater eel</name>
    <name type="synonym">Muraena anguilla</name>
    <dbReference type="NCBI Taxonomy" id="7936"/>
    <lineage>
        <taxon>Eukaryota</taxon>
        <taxon>Metazoa</taxon>
        <taxon>Chordata</taxon>
        <taxon>Craniata</taxon>
        <taxon>Vertebrata</taxon>
        <taxon>Euteleostomi</taxon>
        <taxon>Actinopterygii</taxon>
        <taxon>Neopterygii</taxon>
        <taxon>Teleostei</taxon>
        <taxon>Anguilliformes</taxon>
        <taxon>Anguillidae</taxon>
        <taxon>Anguilla</taxon>
    </lineage>
</organism>
<reference evidence="2" key="1">
    <citation type="submission" date="2014-11" db="EMBL/GenBank/DDBJ databases">
        <authorList>
            <person name="Amaro Gonzalez C."/>
        </authorList>
    </citation>
    <scope>NUCLEOTIDE SEQUENCE</scope>
</reference>
<evidence type="ECO:0000313" key="2">
    <source>
        <dbReference type="EMBL" id="JAH96783.1"/>
    </source>
</evidence>
<keyword evidence="1" id="KW-0472">Membrane</keyword>
<proteinExistence type="predicted"/>
<feature type="transmembrane region" description="Helical" evidence="1">
    <location>
        <begin position="41"/>
        <end position="60"/>
    </location>
</feature>